<keyword evidence="3" id="KW-1185">Reference proteome</keyword>
<evidence type="ECO:0000256" key="1">
    <source>
        <dbReference type="SAM" id="MobiDB-lite"/>
    </source>
</evidence>
<gene>
    <name evidence="2" type="ORF">EV192_109230</name>
</gene>
<dbReference type="Proteomes" id="UP000295680">
    <property type="component" value="Unassembled WGS sequence"/>
</dbReference>
<reference evidence="2 3" key="1">
    <citation type="submission" date="2019-03" db="EMBL/GenBank/DDBJ databases">
        <title>Genomic Encyclopedia of Type Strains, Phase IV (KMG-IV): sequencing the most valuable type-strain genomes for metagenomic binning, comparative biology and taxonomic classification.</title>
        <authorList>
            <person name="Goeker M."/>
        </authorList>
    </citation>
    <scope>NUCLEOTIDE SEQUENCE [LARGE SCALE GENOMIC DNA]</scope>
    <source>
        <strain evidence="2 3">DSM 45934</strain>
    </source>
</reference>
<proteinExistence type="predicted"/>
<sequence length="380" mass="41680">MVAWITLRQFAWTERPGRVDPYPEVDDIHRVAVDRLLPVDLSYAVSVNALAVPASGPVRYETRQHELRLVLCYLNSDPDGPIRLRDEPFRASASHIRRFVSESIGLGMLTAAVQAAYQSQTTAIAHVDALPTALAGQYNPAKTRPDLLFDLPGQILAGEARGRFETPPTRASTQQRDRLNSLIPWSRHHGTHPLAMTWAYTTGLGATVDLFTRSGRLPGMTGPVGQAVSAPVAIQPELFDEDQLTAPARPGADHRPRRDVRARDFDRSSPRELATAISRRVGDIADQLYQSAPRPDPPIRVGEQDVRGSWAALDLLGPSTGSFVLGVLNRPLSRERGLEVTARLRQRDPESNGLSILVSGRMVVAISTDTAGQPWRLIAD</sequence>
<feature type="compositionally biased region" description="Basic and acidic residues" evidence="1">
    <location>
        <begin position="251"/>
        <end position="270"/>
    </location>
</feature>
<dbReference type="EMBL" id="SLWS01000009">
    <property type="protein sequence ID" value="TCO54250.1"/>
    <property type="molecule type" value="Genomic_DNA"/>
</dbReference>
<name>A0A4V2S613_9PSEU</name>
<comment type="caution">
    <text evidence="2">The sequence shown here is derived from an EMBL/GenBank/DDBJ whole genome shotgun (WGS) entry which is preliminary data.</text>
</comment>
<evidence type="ECO:0000313" key="3">
    <source>
        <dbReference type="Proteomes" id="UP000295680"/>
    </source>
</evidence>
<evidence type="ECO:0000313" key="2">
    <source>
        <dbReference type="EMBL" id="TCO54250.1"/>
    </source>
</evidence>
<dbReference type="AlphaFoldDB" id="A0A4V2S613"/>
<accession>A0A4V2S613</accession>
<organism evidence="2 3">
    <name type="scientific">Actinocrispum wychmicini</name>
    <dbReference type="NCBI Taxonomy" id="1213861"/>
    <lineage>
        <taxon>Bacteria</taxon>
        <taxon>Bacillati</taxon>
        <taxon>Actinomycetota</taxon>
        <taxon>Actinomycetes</taxon>
        <taxon>Pseudonocardiales</taxon>
        <taxon>Pseudonocardiaceae</taxon>
        <taxon>Actinocrispum</taxon>
    </lineage>
</organism>
<feature type="region of interest" description="Disordered" evidence="1">
    <location>
        <begin position="245"/>
        <end position="272"/>
    </location>
</feature>
<protein>
    <submittedName>
        <fullName evidence="2">Uncharacterized protein</fullName>
    </submittedName>
</protein>